<dbReference type="GO" id="GO:0005737">
    <property type="term" value="C:cytoplasm"/>
    <property type="evidence" value="ECO:0007669"/>
    <property type="project" value="TreeGrafter"/>
</dbReference>
<sequence>MEGPVLGTFVSVGHAASVEILATQGFEAVCIDAEHAALGPAEIESLIRACDVSRVPSLVRVSGVGAEISRALDSGARGVVVPRVETAEEAAAAVAAVRYPPAGTRGAGPGRASAYGSALPRYLETANDDTVLVIQVETRRGVDNAEEIAAVEGIDVVFVGPGDLAVSLGVPGGSPAHSAAVERIIGAATAAGVLTGIFCLDSAQVERWAGAGVRLFLLGGDLLFLGSTASTVASDALRRLATVKAATA</sequence>
<organism evidence="5 6">
    <name type="scientific">Amycolatopsis pithecellobii</name>
    <dbReference type="NCBI Taxonomy" id="664692"/>
    <lineage>
        <taxon>Bacteria</taxon>
        <taxon>Bacillati</taxon>
        <taxon>Actinomycetota</taxon>
        <taxon>Actinomycetes</taxon>
        <taxon>Pseudonocardiales</taxon>
        <taxon>Pseudonocardiaceae</taxon>
        <taxon>Amycolatopsis</taxon>
    </lineage>
</organism>
<evidence type="ECO:0000313" key="6">
    <source>
        <dbReference type="Proteomes" id="UP000440096"/>
    </source>
</evidence>
<keyword evidence="2" id="KW-0479">Metal-binding</keyword>
<dbReference type="AlphaFoldDB" id="A0A6N7Z428"/>
<dbReference type="GO" id="GO:0046872">
    <property type="term" value="F:metal ion binding"/>
    <property type="evidence" value="ECO:0007669"/>
    <property type="project" value="UniProtKB-KW"/>
</dbReference>
<dbReference type="GO" id="GO:0016832">
    <property type="term" value="F:aldehyde-lyase activity"/>
    <property type="evidence" value="ECO:0007669"/>
    <property type="project" value="TreeGrafter"/>
</dbReference>
<proteinExistence type="inferred from homology"/>
<accession>A0A6N7Z428</accession>
<protein>
    <submittedName>
        <fullName evidence="5">4-hydroxy-2-oxovalerate aldolase</fullName>
    </submittedName>
</protein>
<reference evidence="5 6" key="1">
    <citation type="submission" date="2019-11" db="EMBL/GenBank/DDBJ databases">
        <title>Draft genome of Amycolatopsis RM579.</title>
        <authorList>
            <person name="Duangmal K."/>
            <person name="Mingma R."/>
        </authorList>
    </citation>
    <scope>NUCLEOTIDE SEQUENCE [LARGE SCALE GENOMIC DNA]</scope>
    <source>
        <strain evidence="5 6">RM579</strain>
    </source>
</reference>
<dbReference type="InterPro" id="IPR050251">
    <property type="entry name" value="HpcH-HpaI_aldolase"/>
</dbReference>
<name>A0A6N7Z428_9PSEU</name>
<evidence type="ECO:0000259" key="4">
    <source>
        <dbReference type="Pfam" id="PF03328"/>
    </source>
</evidence>
<dbReference type="Proteomes" id="UP000440096">
    <property type="component" value="Unassembled WGS sequence"/>
</dbReference>
<dbReference type="InterPro" id="IPR040442">
    <property type="entry name" value="Pyrv_kinase-like_dom_sf"/>
</dbReference>
<evidence type="ECO:0000256" key="3">
    <source>
        <dbReference type="ARBA" id="ARBA00023239"/>
    </source>
</evidence>
<evidence type="ECO:0000313" key="5">
    <source>
        <dbReference type="EMBL" id="MTD54970.1"/>
    </source>
</evidence>
<dbReference type="OrthoDB" id="3353438at2"/>
<dbReference type="EMBL" id="WMBA01000016">
    <property type="protein sequence ID" value="MTD54970.1"/>
    <property type="molecule type" value="Genomic_DNA"/>
</dbReference>
<evidence type="ECO:0000256" key="1">
    <source>
        <dbReference type="ARBA" id="ARBA00005568"/>
    </source>
</evidence>
<dbReference type="InterPro" id="IPR015813">
    <property type="entry name" value="Pyrv/PenolPyrv_kinase-like_dom"/>
</dbReference>
<comment type="caution">
    <text evidence="5">The sequence shown here is derived from an EMBL/GenBank/DDBJ whole genome shotgun (WGS) entry which is preliminary data.</text>
</comment>
<dbReference type="SUPFAM" id="SSF51621">
    <property type="entry name" value="Phosphoenolpyruvate/pyruvate domain"/>
    <property type="match status" value="1"/>
</dbReference>
<dbReference type="InterPro" id="IPR005000">
    <property type="entry name" value="Aldolase/citrate-lyase_domain"/>
</dbReference>
<dbReference type="PANTHER" id="PTHR30502">
    <property type="entry name" value="2-KETO-3-DEOXY-L-RHAMNONATE ALDOLASE"/>
    <property type="match status" value="1"/>
</dbReference>
<dbReference type="PANTHER" id="PTHR30502:SF0">
    <property type="entry name" value="PHOSPHOENOLPYRUVATE CARBOXYLASE FAMILY PROTEIN"/>
    <property type="match status" value="1"/>
</dbReference>
<keyword evidence="6" id="KW-1185">Reference proteome</keyword>
<feature type="domain" description="HpcH/HpaI aldolase/citrate lyase" evidence="4">
    <location>
        <begin position="7"/>
        <end position="221"/>
    </location>
</feature>
<gene>
    <name evidence="5" type="ORF">GKO32_13415</name>
</gene>
<keyword evidence="3" id="KW-0456">Lyase</keyword>
<dbReference type="Gene3D" id="3.20.20.60">
    <property type="entry name" value="Phosphoenolpyruvate-binding domains"/>
    <property type="match status" value="1"/>
</dbReference>
<comment type="similarity">
    <text evidence="1">Belongs to the HpcH/HpaI aldolase family.</text>
</comment>
<dbReference type="Pfam" id="PF03328">
    <property type="entry name" value="HpcH_HpaI"/>
    <property type="match status" value="1"/>
</dbReference>
<evidence type="ECO:0000256" key="2">
    <source>
        <dbReference type="ARBA" id="ARBA00022723"/>
    </source>
</evidence>